<keyword evidence="2" id="KW-1185">Reference proteome</keyword>
<gene>
    <name evidence="1" type="ORF">QAD02_023648</name>
</gene>
<accession>A0ACC2PY23</accession>
<sequence>MATKPTYKLSCELLNHTGDVRALDVAADGSFVSTSRDKTAILWKCSPDGNVTENIVMIGHTNYVVSVCVMNPTQKHPKGLIITGGNDQHILTYIPGELQPLFKVKEHQNTVCCLSTSHVEPNSFLSSSWDVTAKLWCVNDSGCPEQKLTYIGHSAAVWSVVDLPNGSVVTGSADKTVIVYCRNSTILHKLEGHTDCVRAIASIKENEFLTCANDAVIKHWSAVTGDCLGNFYGHNNYIYSISAIHEGNLAVSSGEDKTLRVWCQGEVAQIIELPAQSIWCVKFLPNEDIVCGSSDGIVRIFSASPDRQADSATIQKFEEAVAHSQKSTEEQLGLKNVSDPSVLQQPGKKDGETKLVKEGDVVKAYNWSQSELTWVLIGEVTGSNPAEGGKQLLNGIEYDYVFSIDIQDGVPPLKLPYNNGQDPWHVAQKFIDDNDLSQLYLEQIANFILKNSTPAPVVNNSSQFYDPFTGGNRYIPSSAPQTVAQPSPVPSQKSVNTGSTLSYIPHNTFLKLEQSNIASMREKLKEFNSKSETASCRITEEQLESVLKLTTSQNEAAVSSGAIDILRSLLKWPSTLLLPILDVVRLVVLRKNVNDKFCTDELLRLLRPFLENDQQGPNQMLTFRALANMMVHETGEKLCAKHQNDLLHLTSSLTQLGNKNNQVAMSTFLLNFVISRNKANDTEGRAQVLDAILKLLPLITDPEAIFRTLVALGTLLTDPSISEGERTKFIQTMHQSQTALKFMQDACDTGSAKQTPEKVPYLAAEIINLVVWN</sequence>
<reference evidence="1" key="1">
    <citation type="submission" date="2023-04" db="EMBL/GenBank/DDBJ databases">
        <title>A chromosome-level genome assembly of the parasitoid wasp Eretmocerus hayati.</title>
        <authorList>
            <person name="Zhong Y."/>
            <person name="Liu S."/>
            <person name="Liu Y."/>
        </authorList>
    </citation>
    <scope>NUCLEOTIDE SEQUENCE</scope>
    <source>
        <strain evidence="1">ZJU_SS_LIU_2023</strain>
    </source>
</reference>
<dbReference type="EMBL" id="CM056741">
    <property type="protein sequence ID" value="KAJ8687853.1"/>
    <property type="molecule type" value="Genomic_DNA"/>
</dbReference>
<dbReference type="Proteomes" id="UP001239111">
    <property type="component" value="Chromosome 1"/>
</dbReference>
<name>A0ACC2PY23_9HYME</name>
<evidence type="ECO:0000313" key="1">
    <source>
        <dbReference type="EMBL" id="KAJ8687853.1"/>
    </source>
</evidence>
<comment type="caution">
    <text evidence="1">The sequence shown here is derived from an EMBL/GenBank/DDBJ whole genome shotgun (WGS) entry which is preliminary data.</text>
</comment>
<organism evidence="1 2">
    <name type="scientific">Eretmocerus hayati</name>
    <dbReference type="NCBI Taxonomy" id="131215"/>
    <lineage>
        <taxon>Eukaryota</taxon>
        <taxon>Metazoa</taxon>
        <taxon>Ecdysozoa</taxon>
        <taxon>Arthropoda</taxon>
        <taxon>Hexapoda</taxon>
        <taxon>Insecta</taxon>
        <taxon>Pterygota</taxon>
        <taxon>Neoptera</taxon>
        <taxon>Endopterygota</taxon>
        <taxon>Hymenoptera</taxon>
        <taxon>Apocrita</taxon>
        <taxon>Proctotrupomorpha</taxon>
        <taxon>Chalcidoidea</taxon>
        <taxon>Aphelinidae</taxon>
        <taxon>Aphelininae</taxon>
        <taxon>Eretmocerus</taxon>
    </lineage>
</organism>
<evidence type="ECO:0000313" key="2">
    <source>
        <dbReference type="Proteomes" id="UP001239111"/>
    </source>
</evidence>
<proteinExistence type="predicted"/>
<protein>
    <submittedName>
        <fullName evidence="1">Uncharacterized protein</fullName>
    </submittedName>
</protein>